<gene>
    <name evidence="10" type="ORF">BaRGS_00024280</name>
</gene>
<protein>
    <recommendedName>
        <fullName evidence="9">PLAT domain-containing protein</fullName>
    </recommendedName>
</protein>
<dbReference type="InterPro" id="IPR051223">
    <property type="entry name" value="Polycystin"/>
</dbReference>
<feature type="non-terminal residue" evidence="10">
    <location>
        <position position="1408"/>
    </location>
</feature>
<feature type="compositionally biased region" description="Polar residues" evidence="7">
    <location>
        <begin position="652"/>
        <end position="662"/>
    </location>
</feature>
<feature type="compositionally biased region" description="Polar residues" evidence="7">
    <location>
        <begin position="725"/>
        <end position="734"/>
    </location>
</feature>
<feature type="compositionally biased region" description="Low complexity" evidence="7">
    <location>
        <begin position="460"/>
        <end position="601"/>
    </location>
</feature>
<feature type="transmembrane region" description="Helical" evidence="8">
    <location>
        <begin position="1099"/>
        <end position="1120"/>
    </location>
</feature>
<dbReference type="SMART" id="SM00308">
    <property type="entry name" value="LH2"/>
    <property type="match status" value="1"/>
</dbReference>
<comment type="subcellular location">
    <subcellularLocation>
        <location evidence="1">Membrane</location>
        <topology evidence="1">Multi-pass membrane protein</topology>
    </subcellularLocation>
</comment>
<evidence type="ECO:0000313" key="10">
    <source>
        <dbReference type="EMBL" id="KAK7484524.1"/>
    </source>
</evidence>
<feature type="region of interest" description="Disordered" evidence="7">
    <location>
        <begin position="369"/>
        <end position="672"/>
    </location>
</feature>
<feature type="compositionally biased region" description="Low complexity" evidence="7">
    <location>
        <begin position="410"/>
        <end position="425"/>
    </location>
</feature>
<comment type="caution">
    <text evidence="10">The sequence shown here is derived from an EMBL/GenBank/DDBJ whole genome shotgun (WGS) entry which is preliminary data.</text>
</comment>
<feature type="region of interest" description="Disordered" evidence="7">
    <location>
        <begin position="695"/>
        <end position="744"/>
    </location>
</feature>
<keyword evidence="5 8" id="KW-0472">Membrane</keyword>
<evidence type="ECO:0000256" key="6">
    <source>
        <dbReference type="PROSITE-ProRule" id="PRU00152"/>
    </source>
</evidence>
<feature type="region of interest" description="Disordered" evidence="7">
    <location>
        <begin position="948"/>
        <end position="993"/>
    </location>
</feature>
<keyword evidence="11" id="KW-1185">Reference proteome</keyword>
<dbReference type="PANTHER" id="PTHR10877:SF183">
    <property type="entry name" value="AT14535P-RELATED"/>
    <property type="match status" value="1"/>
</dbReference>
<feature type="region of interest" description="Disordered" evidence="7">
    <location>
        <begin position="820"/>
        <end position="867"/>
    </location>
</feature>
<feature type="compositionally biased region" description="Basic and acidic residues" evidence="7">
    <location>
        <begin position="735"/>
        <end position="744"/>
    </location>
</feature>
<evidence type="ECO:0000256" key="2">
    <source>
        <dbReference type="ARBA" id="ARBA00007200"/>
    </source>
</evidence>
<feature type="compositionally biased region" description="Polar residues" evidence="7">
    <location>
        <begin position="841"/>
        <end position="851"/>
    </location>
</feature>
<dbReference type="InterPro" id="IPR001024">
    <property type="entry name" value="PLAT/LH2_dom"/>
</dbReference>
<dbReference type="Proteomes" id="UP001519460">
    <property type="component" value="Unassembled WGS sequence"/>
</dbReference>
<feature type="compositionally biased region" description="Polar residues" evidence="7">
    <location>
        <begin position="426"/>
        <end position="459"/>
    </location>
</feature>
<dbReference type="PANTHER" id="PTHR10877">
    <property type="entry name" value="POLYCYSTIN FAMILY MEMBER"/>
    <property type="match status" value="1"/>
</dbReference>
<comment type="caution">
    <text evidence="6">Lacks conserved residue(s) required for the propagation of feature annotation.</text>
</comment>
<feature type="transmembrane region" description="Helical" evidence="8">
    <location>
        <begin position="293"/>
        <end position="317"/>
    </location>
</feature>
<feature type="domain" description="PLAT" evidence="9">
    <location>
        <begin position="95"/>
        <end position="212"/>
    </location>
</feature>
<dbReference type="PROSITE" id="PS50095">
    <property type="entry name" value="PLAT"/>
    <property type="match status" value="1"/>
</dbReference>
<keyword evidence="3 8" id="KW-0812">Transmembrane</keyword>
<proteinExistence type="inferred from homology"/>
<comment type="similarity">
    <text evidence="2">Belongs to the polycystin family.</text>
</comment>
<feature type="compositionally biased region" description="Basic residues" evidence="7">
    <location>
        <begin position="794"/>
        <end position="803"/>
    </location>
</feature>
<organism evidence="10 11">
    <name type="scientific">Batillaria attramentaria</name>
    <dbReference type="NCBI Taxonomy" id="370345"/>
    <lineage>
        <taxon>Eukaryota</taxon>
        <taxon>Metazoa</taxon>
        <taxon>Spiralia</taxon>
        <taxon>Lophotrochozoa</taxon>
        <taxon>Mollusca</taxon>
        <taxon>Gastropoda</taxon>
        <taxon>Caenogastropoda</taxon>
        <taxon>Sorbeoconcha</taxon>
        <taxon>Cerithioidea</taxon>
        <taxon>Batillariidae</taxon>
        <taxon>Batillaria</taxon>
    </lineage>
</organism>
<dbReference type="GO" id="GO:0005829">
    <property type="term" value="C:cytosol"/>
    <property type="evidence" value="ECO:0007669"/>
    <property type="project" value="UniProtKB-ARBA"/>
</dbReference>
<dbReference type="Pfam" id="PF20519">
    <property type="entry name" value="Polycystin_dom"/>
    <property type="match status" value="1"/>
</dbReference>
<feature type="transmembrane region" description="Helical" evidence="8">
    <location>
        <begin position="1060"/>
        <end position="1079"/>
    </location>
</feature>
<feature type="transmembrane region" description="Helical" evidence="8">
    <location>
        <begin position="51"/>
        <end position="70"/>
    </location>
</feature>
<reference evidence="10 11" key="1">
    <citation type="journal article" date="2023" name="Sci. Data">
        <title>Genome assembly of the Korean intertidal mud-creeper Batillaria attramentaria.</title>
        <authorList>
            <person name="Patra A.K."/>
            <person name="Ho P.T."/>
            <person name="Jun S."/>
            <person name="Lee S.J."/>
            <person name="Kim Y."/>
            <person name="Won Y.J."/>
        </authorList>
    </citation>
    <scope>NUCLEOTIDE SEQUENCE [LARGE SCALE GENOMIC DNA]</scope>
    <source>
        <strain evidence="10">Wonlab-2016</strain>
    </source>
</reference>
<dbReference type="GO" id="GO:0016020">
    <property type="term" value="C:membrane"/>
    <property type="evidence" value="ECO:0007669"/>
    <property type="project" value="UniProtKB-SubCell"/>
</dbReference>
<feature type="compositionally biased region" description="Basic and acidic residues" evidence="7">
    <location>
        <begin position="950"/>
        <end position="959"/>
    </location>
</feature>
<feature type="transmembrane region" description="Helical" evidence="8">
    <location>
        <begin position="259"/>
        <end position="281"/>
    </location>
</feature>
<evidence type="ECO:0000313" key="11">
    <source>
        <dbReference type="Proteomes" id="UP001519460"/>
    </source>
</evidence>
<dbReference type="Pfam" id="PF01477">
    <property type="entry name" value="PLAT"/>
    <property type="match status" value="1"/>
</dbReference>
<feature type="region of interest" description="Disordered" evidence="7">
    <location>
        <begin position="782"/>
        <end position="803"/>
    </location>
</feature>
<name>A0ABD0KBM9_9CAEN</name>
<evidence type="ECO:0000256" key="3">
    <source>
        <dbReference type="ARBA" id="ARBA00022692"/>
    </source>
</evidence>
<evidence type="ECO:0000259" key="9">
    <source>
        <dbReference type="PROSITE" id="PS50095"/>
    </source>
</evidence>
<keyword evidence="4 8" id="KW-1133">Transmembrane helix</keyword>
<evidence type="ECO:0000256" key="8">
    <source>
        <dbReference type="SAM" id="Phobius"/>
    </source>
</evidence>
<evidence type="ECO:0000256" key="7">
    <source>
        <dbReference type="SAM" id="MobiDB-lite"/>
    </source>
</evidence>
<dbReference type="SUPFAM" id="SSF49723">
    <property type="entry name" value="Lipase/lipooxygenase domain (PLAT/LH2 domain)"/>
    <property type="match status" value="1"/>
</dbReference>
<feature type="transmembrane region" description="Helical" evidence="8">
    <location>
        <begin position="1181"/>
        <end position="1202"/>
    </location>
</feature>
<sequence length="1408" mass="155827">MFTFPATLKVSPSTDTSVTIRKGASIYDDSQLIELLFEDFVYFSKFFQEPAMVMILLFIWTAFAIALSYAKHADQLDSSQRGVCVLEDNEPCDQHAYLLGVVTGWWPCAGTTAHVFCYLTGSKGKSAVHRLRDKSRAVFYAGAENWFLMTTPDSVGDVRSVVIWHDNHGKSPAWYLKELLIHDMHTDRTWYCVYEDWIGAGPDLEPLCVELPTLTEKELHRHRVPRFLYRAGRAMRDGCLLVGVVAHPRHSRFTRVQRLACVLCMLLSSMTASILFIRDYFEHPLSGFTQVNFLALVNSIKTALMVFPVNLLLVVMFRNIGPRFRSISNERKSQLELMARMLSSTSPECSTTQRSPGFSCVGSCCSRSSVETPPSRSEKHCSKELSSAKAGQARQVSFAEPSSRRSVPEQQSSGQSFSAQPSSGQTLSAQKSCRQSISAQTSPRQSMTSQLSTGQSVYAQPSSGQSLSTQSSYGQSLSVQPSSGQSSSIQPSSGQSSSTQPSSGQSSSTQPSSGQSSSAQPSSGQSSSAQPSSGQSLSAQPSCGQSFSAQPSSGQSLSAQPSSGQSSSTQPSSGQSPSVQPSSGQSLPAQPSSGQSSSAQSYLTQPSAVHHSTTQDSSTQPASSGKPPTNSIHARSSFEQPPERPAAPAPVTSKQSLVQESAAQAERGTRESYLSKLSRRQVERGLIFLDGVEHSERRTRRQQSTARPPRVVLLPKGSFGWAPPDQTQAQQANSKPKEAARSRASETYLAKLLRKKTDVIKENQRRELYDYLLTESFCQDLHTNPSSVSLPQSKKVRPQRKRRVLDEEKIRQLLYNMAWTKDEPDEEETSEKNIDLATEGTEGQNVPSETQPAAERKRKKTARSRSPFYKISAGHSVISCSATPQSPRSKRRELRVRVQTNQKVKSIEVISKHREAISSRRRKASLGARSGVASEDNHDLFHKTAAPCERFSEPQHDDVATPSEDEFSIERHPVTNTETSSKSTAGCSEESSKAEKNLSQNAIHVEETHSHAVHNSNQFQDTDTNNSCSLGNRTVREAAANLLEKLRTGDWMLPWWCRDVAWCTVGLICISCTLVSALAGLKLGDKWVYHWAYVATMSVFQQLCAEPLFLIILSAIAIFVSNKGRNVKWEFSLDLEDIASDFRPRRAKSKPTALYTPARFHYPESVHQGYAITRRLQEEDYALGVVGEVVSYLTFFIIVLMASTGQHSVHQYLTTVVVREMFVEGGFANASIAPQEVSRKEHVLPYVRDTFLPSMVAYHDRSTSARDIYSLGQARLKQTRCFKVTRPYTAVYRLFKRTYAAHPSCSMFNEDHTGFNGSWQHPLQNASANFPSHFSYMREGNSSHDSDRQDKTVSQRLPPLAMTASAVSPWVYQSAEELHDIVTWGQRGWYSGGGYAVDLPMHVEEAQQ</sequence>
<evidence type="ECO:0000256" key="5">
    <source>
        <dbReference type="ARBA" id="ARBA00023136"/>
    </source>
</evidence>
<dbReference type="InterPro" id="IPR036392">
    <property type="entry name" value="PLAT/LH2_dom_sf"/>
</dbReference>
<feature type="compositionally biased region" description="Polar residues" evidence="7">
    <location>
        <begin position="782"/>
        <end position="792"/>
    </location>
</feature>
<dbReference type="GO" id="GO:0005882">
    <property type="term" value="C:intermediate filament"/>
    <property type="evidence" value="ECO:0007669"/>
    <property type="project" value="UniProtKB-KW"/>
</dbReference>
<dbReference type="Gene3D" id="2.60.60.20">
    <property type="entry name" value="PLAT/LH2 domain"/>
    <property type="match status" value="1"/>
</dbReference>
<feature type="compositionally biased region" description="Polar residues" evidence="7">
    <location>
        <begin position="974"/>
        <end position="986"/>
    </location>
</feature>
<feature type="compositionally biased region" description="Polar residues" evidence="7">
    <location>
        <begin position="602"/>
        <end position="639"/>
    </location>
</feature>
<accession>A0ABD0KBM9</accession>
<dbReference type="EMBL" id="JACVVK020000209">
    <property type="protein sequence ID" value="KAK7484524.1"/>
    <property type="molecule type" value="Genomic_DNA"/>
</dbReference>
<evidence type="ECO:0000256" key="1">
    <source>
        <dbReference type="ARBA" id="ARBA00004141"/>
    </source>
</evidence>
<evidence type="ECO:0000256" key="4">
    <source>
        <dbReference type="ARBA" id="ARBA00022989"/>
    </source>
</evidence>
<dbReference type="InterPro" id="IPR046791">
    <property type="entry name" value="Polycystin_dom"/>
</dbReference>